<sequence>MMERFDIYDKNRRLTGRTAERGQELEADEYRLIVHVSIMNNQNQLLIQKRQPHKPAWPGFWDISVGGGAQAGETSQAAAARETFEELGLAIDLSEVAPYFMVKFPNGFADEYIVHQDVDLTVLNLQTAEVQAVKWASYDEVMVMVDQGIFFPYQEPMLDLIFSFFEEGR</sequence>
<organism evidence="3 4">
    <name type="scientific">Pseudolactococcus raffinolactis</name>
    <dbReference type="NCBI Taxonomy" id="1366"/>
    <lineage>
        <taxon>Bacteria</taxon>
        <taxon>Bacillati</taxon>
        <taxon>Bacillota</taxon>
        <taxon>Bacilli</taxon>
        <taxon>Lactobacillales</taxon>
        <taxon>Streptococcaceae</taxon>
        <taxon>Pseudolactococcus</taxon>
    </lineage>
</organism>
<evidence type="ECO:0000256" key="1">
    <source>
        <dbReference type="ARBA" id="ARBA00022801"/>
    </source>
</evidence>
<dbReference type="PROSITE" id="PS00893">
    <property type="entry name" value="NUDIX_BOX"/>
    <property type="match status" value="1"/>
</dbReference>
<accession>A0A6H0UC90</accession>
<dbReference type="CDD" id="cd04693">
    <property type="entry name" value="NUDIX_Hydrolase"/>
    <property type="match status" value="1"/>
</dbReference>
<dbReference type="Pfam" id="PF00293">
    <property type="entry name" value="NUDIX"/>
    <property type="match status" value="1"/>
</dbReference>
<dbReference type="InterPro" id="IPR000086">
    <property type="entry name" value="NUDIX_hydrolase_dom"/>
</dbReference>
<dbReference type="RefSeq" id="WP_167838324.1">
    <property type="nucleotide sequence ID" value="NZ_CP047616.1"/>
</dbReference>
<evidence type="ECO:0000313" key="4">
    <source>
        <dbReference type="Proteomes" id="UP000501945"/>
    </source>
</evidence>
<dbReference type="PROSITE" id="PS51462">
    <property type="entry name" value="NUDIX"/>
    <property type="match status" value="1"/>
</dbReference>
<protein>
    <submittedName>
        <fullName evidence="3">NUDIX domain-containing protein</fullName>
    </submittedName>
</protein>
<feature type="domain" description="Nudix hydrolase" evidence="2">
    <location>
        <begin position="29"/>
        <end position="158"/>
    </location>
</feature>
<dbReference type="Proteomes" id="UP000501945">
    <property type="component" value="Chromosome"/>
</dbReference>
<name>A0A6H0UC90_9LACT</name>
<reference evidence="3 4" key="1">
    <citation type="submission" date="2019-12" db="EMBL/GenBank/DDBJ databases">
        <title>Whole genome sequences of Lactococcus raffinolactis strains isolated from sewage.</title>
        <authorList>
            <person name="Ybazeta G."/>
            <person name="Ross M."/>
            <person name="Brabant-Kirwan D."/>
            <person name="Saleh M."/>
            <person name="Dillon J.A."/>
            <person name="Splinter K."/>
            <person name="Nokhbeh R."/>
        </authorList>
    </citation>
    <scope>NUCLEOTIDE SEQUENCE [LARGE SCALE GENOMIC DNA]</scope>
    <source>
        <strain evidence="3 4">Lr_19_5</strain>
    </source>
</reference>
<dbReference type="GO" id="GO:0016787">
    <property type="term" value="F:hydrolase activity"/>
    <property type="evidence" value="ECO:0007669"/>
    <property type="project" value="UniProtKB-KW"/>
</dbReference>
<dbReference type="SUPFAM" id="SSF55811">
    <property type="entry name" value="Nudix"/>
    <property type="match status" value="1"/>
</dbReference>
<dbReference type="PANTHER" id="PTHR10885:SF0">
    <property type="entry name" value="ISOPENTENYL-DIPHOSPHATE DELTA-ISOMERASE"/>
    <property type="match status" value="1"/>
</dbReference>
<proteinExistence type="predicted"/>
<keyword evidence="1" id="KW-0378">Hydrolase</keyword>
<dbReference type="PANTHER" id="PTHR10885">
    <property type="entry name" value="ISOPENTENYL-DIPHOSPHATE DELTA-ISOMERASE"/>
    <property type="match status" value="1"/>
</dbReference>
<dbReference type="AlphaFoldDB" id="A0A6H0UC90"/>
<gene>
    <name evidence="3" type="ORF">GU336_01915</name>
</gene>
<evidence type="ECO:0000259" key="2">
    <source>
        <dbReference type="PROSITE" id="PS51462"/>
    </source>
</evidence>
<dbReference type="EMBL" id="CP047616">
    <property type="protein sequence ID" value="QIW53006.1"/>
    <property type="molecule type" value="Genomic_DNA"/>
</dbReference>
<dbReference type="InterPro" id="IPR020084">
    <property type="entry name" value="NUDIX_hydrolase_CS"/>
</dbReference>
<evidence type="ECO:0000313" key="3">
    <source>
        <dbReference type="EMBL" id="QIW53006.1"/>
    </source>
</evidence>
<dbReference type="Gene3D" id="3.90.79.10">
    <property type="entry name" value="Nucleoside Triphosphate Pyrophosphohydrolase"/>
    <property type="match status" value="1"/>
</dbReference>
<dbReference type="InterPro" id="IPR015797">
    <property type="entry name" value="NUDIX_hydrolase-like_dom_sf"/>
</dbReference>